<organism evidence="4 5">
    <name type="scientific">Streptomyces ovatisporus</name>
    <dbReference type="NCBI Taxonomy" id="1128682"/>
    <lineage>
        <taxon>Bacteria</taxon>
        <taxon>Bacillati</taxon>
        <taxon>Actinomycetota</taxon>
        <taxon>Actinomycetes</taxon>
        <taxon>Kitasatosporales</taxon>
        <taxon>Streptomycetaceae</taxon>
        <taxon>Streptomyces</taxon>
    </lineage>
</organism>
<dbReference type="Pfam" id="PF13193">
    <property type="entry name" value="AMP-binding_C"/>
    <property type="match status" value="1"/>
</dbReference>
<keyword evidence="5" id="KW-1185">Reference proteome</keyword>
<dbReference type="PANTHER" id="PTHR45527">
    <property type="entry name" value="NONRIBOSOMAL PEPTIDE SYNTHETASE"/>
    <property type="match status" value="1"/>
</dbReference>
<dbReference type="InterPro" id="IPR045851">
    <property type="entry name" value="AMP-bd_C_sf"/>
</dbReference>
<dbReference type="Gene3D" id="3.40.50.12780">
    <property type="entry name" value="N-terminal domain of ligase-like"/>
    <property type="match status" value="1"/>
</dbReference>
<dbReference type="PROSITE" id="PS00455">
    <property type="entry name" value="AMP_BINDING"/>
    <property type="match status" value="1"/>
</dbReference>
<dbReference type="Gene3D" id="3.30.300.30">
    <property type="match status" value="1"/>
</dbReference>
<evidence type="ECO:0000259" key="3">
    <source>
        <dbReference type="Pfam" id="PF13193"/>
    </source>
</evidence>
<name>A0ABV9A6W6_9ACTN</name>
<dbReference type="InterPro" id="IPR042099">
    <property type="entry name" value="ANL_N_sf"/>
</dbReference>
<dbReference type="EMBL" id="JBHSFH010000005">
    <property type="protein sequence ID" value="MFC4494313.1"/>
    <property type="molecule type" value="Genomic_DNA"/>
</dbReference>
<dbReference type="RefSeq" id="WP_386445129.1">
    <property type="nucleotide sequence ID" value="NZ_JBHSFH010000005.1"/>
</dbReference>
<reference evidence="5" key="1">
    <citation type="journal article" date="2019" name="Int. J. Syst. Evol. Microbiol.">
        <title>The Global Catalogue of Microorganisms (GCM) 10K type strain sequencing project: providing services to taxonomists for standard genome sequencing and annotation.</title>
        <authorList>
            <consortium name="The Broad Institute Genomics Platform"/>
            <consortium name="The Broad Institute Genome Sequencing Center for Infectious Disease"/>
            <person name="Wu L."/>
            <person name="Ma J."/>
        </authorList>
    </citation>
    <scope>NUCLEOTIDE SEQUENCE [LARGE SCALE GENOMIC DNA]</scope>
    <source>
        <strain evidence="5">CGMCC 4.7357</strain>
    </source>
</reference>
<dbReference type="InterPro" id="IPR010071">
    <property type="entry name" value="AA_adenyl_dom"/>
</dbReference>
<dbReference type="Pfam" id="PF00501">
    <property type="entry name" value="AMP-binding"/>
    <property type="match status" value="1"/>
</dbReference>
<evidence type="ECO:0000256" key="1">
    <source>
        <dbReference type="SAM" id="MobiDB-lite"/>
    </source>
</evidence>
<evidence type="ECO:0000313" key="5">
    <source>
        <dbReference type="Proteomes" id="UP001595997"/>
    </source>
</evidence>
<gene>
    <name evidence="4" type="ORF">ACFPA8_09220</name>
</gene>
<accession>A0ABV9A6W6</accession>
<comment type="caution">
    <text evidence="4">The sequence shown here is derived from an EMBL/GenBank/DDBJ whole genome shotgun (WGS) entry which is preliminary data.</text>
</comment>
<sequence>MSDAAYRTTSTGPRTLYEWFAESAVGFSEETALEVGRSALTYRQLHFLAEELAGRLIAAHGGAAPRRVGLLAGRSVTAYAGYLAVLRTGAAVVPLNPDFPATRNAAMAAAAGLDLIVTDTQQSAEAVAELDVPLLTVDPVQLTETAQTAQPGAEAGAGRRDALPPCPSTPDDIAYIIFTSGSTGTPKGVPVLHRNVAAYLSHVVPRYEAGPGSRLSQAFDLTFDGSVYDLFVAWGSGGTLVVPMRSQLMSPVKFINTRRITHWFSVPSLVSFASRLGTLVPGSMPTLRWSVFGGEPLPMAQALEWQAAASHSALEILYGPTEVTVSCTEYLLPRDPQRLPSPSNGTVPIGTCYPSLEHLVLDEDGRPAGEGELCVRGPQRFPGYLDPANNAGRFLSFGSDGTVRPFTGETPLTEEHWYRTGDRVGLQDGQLVHLGRVDHQVKIRGYRIELGEIEAMLREQSGVRDAVVLAVQGRDGQNDLEAAVTGTGDPEQMYKALSTRLPAYMVPRRITVVDELPLNAHGKTDRRALAATLGSRSPDGGSPDRGDTAGATGTGGARTAATGTASSVPR</sequence>
<dbReference type="NCBIfam" id="TIGR01733">
    <property type="entry name" value="AA-adenyl-dom"/>
    <property type="match status" value="1"/>
</dbReference>
<dbReference type="InterPro" id="IPR025110">
    <property type="entry name" value="AMP-bd_C"/>
</dbReference>
<protein>
    <submittedName>
        <fullName evidence="4">Amino acid adenylation domain-containing protein</fullName>
    </submittedName>
</protein>
<dbReference type="InterPro" id="IPR000873">
    <property type="entry name" value="AMP-dep_synth/lig_dom"/>
</dbReference>
<dbReference type="SUPFAM" id="SSF56801">
    <property type="entry name" value="Acetyl-CoA synthetase-like"/>
    <property type="match status" value="1"/>
</dbReference>
<feature type="compositionally biased region" description="Low complexity" evidence="1">
    <location>
        <begin position="557"/>
        <end position="570"/>
    </location>
</feature>
<feature type="domain" description="AMP-dependent synthetase/ligase" evidence="2">
    <location>
        <begin position="20"/>
        <end position="385"/>
    </location>
</feature>
<evidence type="ECO:0000313" key="4">
    <source>
        <dbReference type="EMBL" id="MFC4494313.1"/>
    </source>
</evidence>
<evidence type="ECO:0000259" key="2">
    <source>
        <dbReference type="Pfam" id="PF00501"/>
    </source>
</evidence>
<dbReference type="Proteomes" id="UP001595997">
    <property type="component" value="Unassembled WGS sequence"/>
</dbReference>
<dbReference type="InterPro" id="IPR020845">
    <property type="entry name" value="AMP-binding_CS"/>
</dbReference>
<proteinExistence type="predicted"/>
<dbReference type="PANTHER" id="PTHR45527:SF1">
    <property type="entry name" value="FATTY ACID SYNTHASE"/>
    <property type="match status" value="1"/>
</dbReference>
<feature type="region of interest" description="Disordered" evidence="1">
    <location>
        <begin position="532"/>
        <end position="570"/>
    </location>
</feature>
<feature type="domain" description="AMP-binding enzyme C-terminal" evidence="3">
    <location>
        <begin position="452"/>
        <end position="523"/>
    </location>
</feature>